<reference evidence="3 4" key="1">
    <citation type="journal article" date="2010" name="Nature">
        <title>Genome sequencing and analysis of the model grass Brachypodium distachyon.</title>
        <authorList>
            <consortium name="International Brachypodium Initiative"/>
        </authorList>
    </citation>
    <scope>NUCLEOTIDE SEQUENCE [LARGE SCALE GENOMIC DNA]</scope>
    <source>
        <strain evidence="3 4">Bd21</strain>
    </source>
</reference>
<dbReference type="eggNOG" id="ENOG502RMG6">
    <property type="taxonomic scope" value="Eukaryota"/>
</dbReference>
<dbReference type="AlphaFoldDB" id="I1I3G8"/>
<gene>
    <name evidence="4" type="primary">LOC100837888</name>
    <name evidence="3" type="ORF">BRADI_3g22830v3</name>
</gene>
<dbReference type="EnsemblPlants" id="KQJ96389">
    <property type="protein sequence ID" value="KQJ96389"/>
    <property type="gene ID" value="BRADI_3g22830v3"/>
</dbReference>
<dbReference type="FunCoup" id="I1I3G8">
    <property type="interactions" value="1"/>
</dbReference>
<comment type="similarity">
    <text evidence="1">Belongs to the plant acyltransferase family.</text>
</comment>
<keyword evidence="5" id="KW-1185">Reference proteome</keyword>
<dbReference type="InterPro" id="IPR050898">
    <property type="entry name" value="Plant_acyltransferase"/>
</dbReference>
<reference evidence="4" key="3">
    <citation type="submission" date="2018-08" db="UniProtKB">
        <authorList>
            <consortium name="EnsemblPlants"/>
        </authorList>
    </citation>
    <scope>IDENTIFICATION</scope>
    <source>
        <strain evidence="4">cv. Bd21</strain>
    </source>
</reference>
<evidence type="ECO:0000313" key="5">
    <source>
        <dbReference type="Proteomes" id="UP000008810"/>
    </source>
</evidence>
<evidence type="ECO:0000256" key="2">
    <source>
        <dbReference type="SAM" id="MobiDB-lite"/>
    </source>
</evidence>
<dbReference type="Pfam" id="PF02458">
    <property type="entry name" value="Transferase"/>
    <property type="match status" value="1"/>
</dbReference>
<dbReference type="PANTHER" id="PTHR31147">
    <property type="entry name" value="ACYL TRANSFERASE 4"/>
    <property type="match status" value="1"/>
</dbReference>
<protein>
    <submittedName>
        <fullName evidence="3 4">Uncharacterized protein</fullName>
    </submittedName>
</protein>
<name>I1I3G8_BRADI</name>
<dbReference type="HOGENOM" id="CLU_014546_4_0_1"/>
<dbReference type="Gene3D" id="3.30.559.10">
    <property type="entry name" value="Chloramphenicol acetyltransferase-like domain"/>
    <property type="match status" value="2"/>
</dbReference>
<evidence type="ECO:0000313" key="4">
    <source>
        <dbReference type="EnsemblPlants" id="KQJ96389"/>
    </source>
</evidence>
<dbReference type="OrthoDB" id="444127at2759"/>
<dbReference type="OMA" id="VNSRKYV"/>
<feature type="region of interest" description="Disordered" evidence="2">
    <location>
        <begin position="1"/>
        <end position="22"/>
    </location>
</feature>
<dbReference type="Gramene" id="KQJ96389">
    <property type="protein sequence ID" value="KQJ96389"/>
    <property type="gene ID" value="BRADI_3g22830v3"/>
</dbReference>
<proteinExistence type="inferred from homology"/>
<dbReference type="Proteomes" id="UP000008810">
    <property type="component" value="Chromosome 3"/>
</dbReference>
<accession>I1I3G8</accession>
<evidence type="ECO:0000313" key="3">
    <source>
        <dbReference type="EMBL" id="KQJ96389.1"/>
    </source>
</evidence>
<dbReference type="GeneID" id="100837888"/>
<sequence>MSVSVSKSSPVVVRPSSEPATSTAGNLLKLSSYDKNHMCIPVTMFLVFDNPINEPAETIKSALSQALVPYLPFSGRLAAENNAVHITFGGDDQGVSFVAAAASCGLKEVDLSDRSSPLTSTLLDELAVYYPAAACGFGDPLLLMQVTEFTCGGFVVGVTWNHVIADAAGMGQFLRAVGERARGLTLASSVVPVRWDAALKAAPPAAAGFVELMMGLKPMADVAILDVTVPSRLIGSVKDAFRRRGKSPCTTFEAVAAVLWRCRTRAILSGSSSDSSEINPVVALYFTVNARNYAGAREGYYGNCVTGRFVVATGGTVANGDLVDVVEMIRRAKEQIPEQFKEGAGIGNGNDGVRQQQVNVDGLVGYNLFIVTCWRNLGVDEADFGGGRPARVTSHTRQEVTAPACVACPPFRGNDGANVLSGCVRKEHADAFLAELALSSRTPALLDS</sequence>
<reference evidence="3" key="2">
    <citation type="submission" date="2017-06" db="EMBL/GenBank/DDBJ databases">
        <title>WGS assembly of Brachypodium distachyon.</title>
        <authorList>
            <consortium name="The International Brachypodium Initiative"/>
            <person name="Lucas S."/>
            <person name="Harmon-Smith M."/>
            <person name="Lail K."/>
            <person name="Tice H."/>
            <person name="Grimwood J."/>
            <person name="Bruce D."/>
            <person name="Barry K."/>
            <person name="Shu S."/>
            <person name="Lindquist E."/>
            <person name="Wang M."/>
            <person name="Pitluck S."/>
            <person name="Vogel J.P."/>
            <person name="Garvin D.F."/>
            <person name="Mockler T.C."/>
            <person name="Schmutz J."/>
            <person name="Rokhsar D."/>
            <person name="Bevan M.W."/>
        </authorList>
    </citation>
    <scope>NUCLEOTIDE SEQUENCE</scope>
    <source>
        <strain evidence="3">Bd21</strain>
    </source>
</reference>
<organism evidence="3">
    <name type="scientific">Brachypodium distachyon</name>
    <name type="common">Purple false brome</name>
    <name type="synonym">Trachynia distachya</name>
    <dbReference type="NCBI Taxonomy" id="15368"/>
    <lineage>
        <taxon>Eukaryota</taxon>
        <taxon>Viridiplantae</taxon>
        <taxon>Streptophyta</taxon>
        <taxon>Embryophyta</taxon>
        <taxon>Tracheophyta</taxon>
        <taxon>Spermatophyta</taxon>
        <taxon>Magnoliopsida</taxon>
        <taxon>Liliopsida</taxon>
        <taxon>Poales</taxon>
        <taxon>Poaceae</taxon>
        <taxon>BOP clade</taxon>
        <taxon>Pooideae</taxon>
        <taxon>Stipodae</taxon>
        <taxon>Brachypodieae</taxon>
        <taxon>Brachypodium</taxon>
    </lineage>
</organism>
<dbReference type="EMBL" id="CM000882">
    <property type="protein sequence ID" value="KQJ96389.1"/>
    <property type="molecule type" value="Genomic_DNA"/>
</dbReference>
<evidence type="ECO:0000256" key="1">
    <source>
        <dbReference type="ARBA" id="ARBA00009861"/>
    </source>
</evidence>
<dbReference type="PANTHER" id="PTHR31147:SF53">
    <property type="entry name" value="GENOME ASSEMBLY, CHROMOSOME: II"/>
    <property type="match status" value="1"/>
</dbReference>
<dbReference type="RefSeq" id="XP_010234658.1">
    <property type="nucleotide sequence ID" value="XM_010236356.3"/>
</dbReference>
<dbReference type="InterPro" id="IPR023213">
    <property type="entry name" value="CAT-like_dom_sf"/>
</dbReference>
<dbReference type="GO" id="GO:0016747">
    <property type="term" value="F:acyltransferase activity, transferring groups other than amino-acyl groups"/>
    <property type="evidence" value="ECO:0007669"/>
    <property type="project" value="UniProtKB-ARBA"/>
</dbReference>
<feature type="compositionally biased region" description="Low complexity" evidence="2">
    <location>
        <begin position="1"/>
        <end position="17"/>
    </location>
</feature>
<dbReference type="KEGG" id="bdi:100837888"/>